<feature type="domain" description="C3H1-type" evidence="7">
    <location>
        <begin position="302"/>
        <end position="330"/>
    </location>
</feature>
<feature type="domain" description="C3H1-type" evidence="7">
    <location>
        <begin position="49"/>
        <end position="77"/>
    </location>
</feature>
<feature type="region of interest" description="Disordered" evidence="6">
    <location>
        <begin position="1"/>
        <end position="22"/>
    </location>
</feature>
<feature type="domain" description="C3H1-type" evidence="7">
    <location>
        <begin position="137"/>
        <end position="165"/>
    </location>
</feature>
<feature type="zinc finger region" description="C3H1-type" evidence="5">
    <location>
        <begin position="92"/>
        <end position="120"/>
    </location>
</feature>
<reference evidence="8" key="2">
    <citation type="submission" date="2023-05" db="EMBL/GenBank/DDBJ databases">
        <authorList>
            <person name="Schelkunov M.I."/>
        </authorList>
    </citation>
    <scope>NUCLEOTIDE SEQUENCE</scope>
    <source>
        <strain evidence="8">Hsosn_3</strain>
        <tissue evidence="8">Leaf</tissue>
    </source>
</reference>
<comment type="caution">
    <text evidence="8">The sequence shown here is derived from an EMBL/GenBank/DDBJ whole genome shotgun (WGS) entry which is preliminary data.</text>
</comment>
<evidence type="ECO:0000313" key="8">
    <source>
        <dbReference type="EMBL" id="KAK1405473.1"/>
    </source>
</evidence>
<dbReference type="Gene3D" id="2.30.30.1190">
    <property type="match status" value="1"/>
</dbReference>
<feature type="zinc finger region" description="C3H1-type" evidence="5">
    <location>
        <begin position="302"/>
        <end position="330"/>
    </location>
</feature>
<dbReference type="GO" id="GO:0003677">
    <property type="term" value="F:DNA binding"/>
    <property type="evidence" value="ECO:0007669"/>
    <property type="project" value="UniProtKB-KW"/>
</dbReference>
<evidence type="ECO:0000256" key="4">
    <source>
        <dbReference type="ARBA" id="ARBA00023125"/>
    </source>
</evidence>
<dbReference type="PANTHER" id="PTHR12506">
    <property type="entry name" value="PROTEIN PHOSPHATASE RELATED"/>
    <property type="match status" value="1"/>
</dbReference>
<evidence type="ECO:0000256" key="5">
    <source>
        <dbReference type="PROSITE-ProRule" id="PRU00723"/>
    </source>
</evidence>
<feature type="zinc finger region" description="C3H1-type" evidence="5">
    <location>
        <begin position="137"/>
        <end position="165"/>
    </location>
</feature>
<evidence type="ECO:0000313" key="9">
    <source>
        <dbReference type="Proteomes" id="UP001237642"/>
    </source>
</evidence>
<feature type="region of interest" description="Disordered" evidence="6">
    <location>
        <begin position="341"/>
        <end position="374"/>
    </location>
</feature>
<dbReference type="InterPro" id="IPR036855">
    <property type="entry name" value="Znf_CCCH_sf"/>
</dbReference>
<organism evidence="8 9">
    <name type="scientific">Heracleum sosnowskyi</name>
    <dbReference type="NCBI Taxonomy" id="360622"/>
    <lineage>
        <taxon>Eukaryota</taxon>
        <taxon>Viridiplantae</taxon>
        <taxon>Streptophyta</taxon>
        <taxon>Embryophyta</taxon>
        <taxon>Tracheophyta</taxon>
        <taxon>Spermatophyta</taxon>
        <taxon>Magnoliopsida</taxon>
        <taxon>eudicotyledons</taxon>
        <taxon>Gunneridae</taxon>
        <taxon>Pentapetalae</taxon>
        <taxon>asterids</taxon>
        <taxon>campanulids</taxon>
        <taxon>Apiales</taxon>
        <taxon>Apiaceae</taxon>
        <taxon>Apioideae</taxon>
        <taxon>apioid superclade</taxon>
        <taxon>Tordylieae</taxon>
        <taxon>Tordyliinae</taxon>
        <taxon>Heracleum</taxon>
    </lineage>
</organism>
<dbReference type="InterPro" id="IPR050974">
    <property type="entry name" value="Plant_ZF_CCCH"/>
</dbReference>
<evidence type="ECO:0000256" key="3">
    <source>
        <dbReference type="ARBA" id="ARBA00022833"/>
    </source>
</evidence>
<dbReference type="EMBL" id="JAUIZM010000001">
    <property type="protein sequence ID" value="KAK1405473.1"/>
    <property type="molecule type" value="Genomic_DNA"/>
</dbReference>
<keyword evidence="9" id="KW-1185">Reference proteome</keyword>
<keyword evidence="1 5" id="KW-0479">Metal-binding</keyword>
<feature type="zinc finger region" description="C3H1-type" evidence="5">
    <location>
        <begin position="256"/>
        <end position="284"/>
    </location>
</feature>
<dbReference type="SUPFAM" id="SSF90229">
    <property type="entry name" value="CCCH zinc finger"/>
    <property type="match status" value="5"/>
</dbReference>
<gene>
    <name evidence="8" type="ORF">POM88_005078</name>
</gene>
<evidence type="ECO:0000256" key="6">
    <source>
        <dbReference type="SAM" id="MobiDB-lite"/>
    </source>
</evidence>
<dbReference type="Pfam" id="PF00642">
    <property type="entry name" value="zf-CCCH"/>
    <property type="match status" value="5"/>
</dbReference>
<feature type="domain" description="C3H1-type" evidence="7">
    <location>
        <begin position="92"/>
        <end position="120"/>
    </location>
</feature>
<keyword evidence="2 5" id="KW-0863">Zinc-finger</keyword>
<evidence type="ECO:0000259" key="7">
    <source>
        <dbReference type="PROSITE" id="PS50103"/>
    </source>
</evidence>
<feature type="domain" description="C3H1-type" evidence="7">
    <location>
        <begin position="256"/>
        <end position="284"/>
    </location>
</feature>
<feature type="zinc finger region" description="C3H1-type" evidence="5">
    <location>
        <begin position="49"/>
        <end position="77"/>
    </location>
</feature>
<dbReference type="Gene3D" id="4.10.1000.10">
    <property type="entry name" value="Zinc finger, CCCH-type"/>
    <property type="match status" value="2"/>
</dbReference>
<dbReference type="GO" id="GO:0008270">
    <property type="term" value="F:zinc ion binding"/>
    <property type="evidence" value="ECO:0007669"/>
    <property type="project" value="UniProtKB-KW"/>
</dbReference>
<dbReference type="PROSITE" id="PS50103">
    <property type="entry name" value="ZF_C3H1"/>
    <property type="match status" value="5"/>
</dbReference>
<dbReference type="PANTHER" id="PTHR12506:SF50">
    <property type="entry name" value="ZINC FINGER CCCH DOMAIN-CONTAINING PROTEIN 26"/>
    <property type="match status" value="1"/>
</dbReference>
<evidence type="ECO:0000256" key="2">
    <source>
        <dbReference type="ARBA" id="ARBA00022771"/>
    </source>
</evidence>
<reference evidence="8" key="1">
    <citation type="submission" date="2023-02" db="EMBL/GenBank/DDBJ databases">
        <title>Genome of toxic invasive species Heracleum sosnowskyi carries increased number of genes despite the absence of recent whole-genome duplications.</title>
        <authorList>
            <person name="Schelkunov M."/>
            <person name="Shtratnikova V."/>
            <person name="Makarenko M."/>
            <person name="Klepikova A."/>
            <person name="Omelchenko D."/>
            <person name="Novikova G."/>
            <person name="Obukhova E."/>
            <person name="Bogdanov V."/>
            <person name="Penin A."/>
            <person name="Logacheva M."/>
        </authorList>
    </citation>
    <scope>NUCLEOTIDE SEQUENCE</scope>
    <source>
        <strain evidence="8">Hsosn_3</strain>
        <tissue evidence="8">Leaf</tissue>
    </source>
</reference>
<proteinExistence type="predicted"/>
<evidence type="ECO:0000256" key="1">
    <source>
        <dbReference type="ARBA" id="ARBA00022723"/>
    </source>
</evidence>
<dbReference type="SMART" id="SM00356">
    <property type="entry name" value="ZnF_C3H1"/>
    <property type="match status" value="5"/>
</dbReference>
<protein>
    <submittedName>
        <fullName evidence="8">Zinc finger CCCH domain-containing protein 3</fullName>
    </submittedName>
</protein>
<dbReference type="AlphaFoldDB" id="A0AAD8JKM3"/>
<dbReference type="InterPro" id="IPR000571">
    <property type="entry name" value="Znf_CCCH"/>
</dbReference>
<sequence length="374" mass="40787">MPDNRQVKRNVGVPNSSNPTHIQDALRRLRIQTNEKDDGGGDTSLYPDRPGEPDCIYFMRTGMCGYGANCRFNHPSNLGLQIGQYGAELPQRVGQPDCGYFLKTGTCKYGASCKYHHPRDRHGAGPLVLNTLGLPMRQDENPCPHYMRTGACKFGIGCKFHHPQPDSAVPVTGPAAYGSTASWSSPKSTYVSAPRSGSQTYMPVMYPPSQGMVSTPEWNTYMSNLSPAPSTNFYGELGFSGPVPLSSAGISNLPERPDQPECRYFMNTGSCKYGADCKYNHPREKIAQIAASSLGPLGLPLRPGQAVCSYYSMYGLCKFGPTCKYDHPLVGYSYNYDKQEAARNKHSNANTPEESPEKAGSPSVKAEVPEGHSD</sequence>
<dbReference type="GO" id="GO:0003729">
    <property type="term" value="F:mRNA binding"/>
    <property type="evidence" value="ECO:0007669"/>
    <property type="project" value="UniProtKB-ARBA"/>
</dbReference>
<name>A0AAD8JKM3_9APIA</name>
<accession>A0AAD8JKM3</accession>
<keyword evidence="4" id="KW-0238">DNA-binding</keyword>
<keyword evidence="3 5" id="KW-0862">Zinc</keyword>
<dbReference type="Proteomes" id="UP001237642">
    <property type="component" value="Unassembled WGS sequence"/>
</dbReference>